<dbReference type="PANTHER" id="PTHR40469:SF2">
    <property type="entry name" value="GALACTOSE-BINDING DOMAIN-LIKE SUPERFAMILY PROTEIN"/>
    <property type="match status" value="1"/>
</dbReference>
<reference evidence="3 4" key="1">
    <citation type="submission" date="2022-01" db="EMBL/GenBank/DDBJ databases">
        <title>Paraglaciecola sp. G1-23.</title>
        <authorList>
            <person name="Jin M.S."/>
            <person name="Han D.M."/>
            <person name="Kim H.M."/>
            <person name="Jeon C.O."/>
        </authorList>
    </citation>
    <scope>NUCLEOTIDE SEQUENCE [LARGE SCALE GENOMIC DNA]</scope>
    <source>
        <strain evidence="3 4">G1-23</strain>
    </source>
</reference>
<proteinExistence type="predicted"/>
<protein>
    <submittedName>
        <fullName evidence="3">ThuA domain-containing protein</fullName>
    </submittedName>
</protein>
<dbReference type="RefSeq" id="WP_235313734.1">
    <property type="nucleotide sequence ID" value="NZ_JAKGAS010000009.1"/>
</dbReference>
<gene>
    <name evidence="3" type="ORF">L0668_16030</name>
</gene>
<keyword evidence="4" id="KW-1185">Reference proteome</keyword>
<evidence type="ECO:0000313" key="3">
    <source>
        <dbReference type="EMBL" id="MCF2949631.1"/>
    </source>
</evidence>
<evidence type="ECO:0000313" key="4">
    <source>
        <dbReference type="Proteomes" id="UP001521137"/>
    </source>
</evidence>
<evidence type="ECO:0000256" key="1">
    <source>
        <dbReference type="SAM" id="SignalP"/>
    </source>
</evidence>
<accession>A0ABS9DDC3</accession>
<feature type="chain" id="PRO_5045325772" evidence="1">
    <location>
        <begin position="25"/>
        <end position="256"/>
    </location>
</feature>
<organism evidence="3 4">
    <name type="scientific">Paraglaciecola algarum</name>
    <dbReference type="NCBI Taxonomy" id="3050085"/>
    <lineage>
        <taxon>Bacteria</taxon>
        <taxon>Pseudomonadati</taxon>
        <taxon>Pseudomonadota</taxon>
        <taxon>Gammaproteobacteria</taxon>
        <taxon>Alteromonadales</taxon>
        <taxon>Alteromonadaceae</taxon>
        <taxon>Paraglaciecola</taxon>
    </lineage>
</organism>
<name>A0ABS9DDC3_9ALTE</name>
<dbReference type="EMBL" id="JAKGAS010000009">
    <property type="protein sequence ID" value="MCF2949631.1"/>
    <property type="molecule type" value="Genomic_DNA"/>
</dbReference>
<dbReference type="InterPro" id="IPR029062">
    <property type="entry name" value="Class_I_gatase-like"/>
</dbReference>
<sequence length="256" mass="29310">MLKIFIRIHCLVLLACLFSAYSYAEQFKVLLFTKSAAWHHKSVNEGVDTIKLIAQNHHFEVVWHEDANQFNAKNLKQYQAVIFLQTTGDILNDKQQAALKGYIQAGNGFVGIHSASDTEYGWPWFGKLVGRRFHIHPEIQTARMSVIDNKFPGLEYFPETGLWTEEWYEFGEELSPNLKYILSVDESTYDPNVQWGEKIGKGNGDFHPVAWYQDIEGGRSFYTALGHMPATYSNKAFQEHIYGGIYWAATGKGMKK</sequence>
<evidence type="ECO:0000259" key="2">
    <source>
        <dbReference type="Pfam" id="PF06283"/>
    </source>
</evidence>
<feature type="domain" description="ThuA-like" evidence="2">
    <location>
        <begin position="28"/>
        <end position="248"/>
    </location>
</feature>
<dbReference type="InterPro" id="IPR029010">
    <property type="entry name" value="ThuA-like"/>
</dbReference>
<dbReference type="Gene3D" id="3.40.50.880">
    <property type="match status" value="1"/>
</dbReference>
<feature type="signal peptide" evidence="1">
    <location>
        <begin position="1"/>
        <end position="24"/>
    </location>
</feature>
<dbReference type="Pfam" id="PF06283">
    <property type="entry name" value="ThuA"/>
    <property type="match status" value="1"/>
</dbReference>
<comment type="caution">
    <text evidence="3">The sequence shown here is derived from an EMBL/GenBank/DDBJ whole genome shotgun (WGS) entry which is preliminary data.</text>
</comment>
<dbReference type="Proteomes" id="UP001521137">
    <property type="component" value="Unassembled WGS sequence"/>
</dbReference>
<keyword evidence="1" id="KW-0732">Signal</keyword>
<dbReference type="SUPFAM" id="SSF52317">
    <property type="entry name" value="Class I glutamine amidotransferase-like"/>
    <property type="match status" value="1"/>
</dbReference>
<dbReference type="PANTHER" id="PTHR40469">
    <property type="entry name" value="SECRETED GLYCOSYL HYDROLASE"/>
    <property type="match status" value="1"/>
</dbReference>